<evidence type="ECO:0000256" key="1">
    <source>
        <dbReference type="SAM" id="Phobius"/>
    </source>
</evidence>
<reference evidence="2 3" key="1">
    <citation type="submission" date="2018-05" db="EMBL/GenBank/DDBJ databases">
        <title>Amnibacterium sp. M8JJ-5, whole genome shotgun sequence.</title>
        <authorList>
            <person name="Tuo L."/>
        </authorList>
    </citation>
    <scope>NUCLEOTIDE SEQUENCE [LARGE SCALE GENOMIC DNA]</scope>
    <source>
        <strain evidence="2 3">M8JJ-5</strain>
    </source>
</reference>
<keyword evidence="1" id="KW-0472">Membrane</keyword>
<keyword evidence="1" id="KW-1133">Transmembrane helix</keyword>
<dbReference type="RefSeq" id="WP_116754728.1">
    <property type="nucleotide sequence ID" value="NZ_JBHUEX010000001.1"/>
</dbReference>
<organism evidence="2 3">
    <name type="scientific">Amnibacterium flavum</name>
    <dbReference type="NCBI Taxonomy" id="2173173"/>
    <lineage>
        <taxon>Bacteria</taxon>
        <taxon>Bacillati</taxon>
        <taxon>Actinomycetota</taxon>
        <taxon>Actinomycetes</taxon>
        <taxon>Micrococcales</taxon>
        <taxon>Microbacteriaceae</taxon>
        <taxon>Amnibacterium</taxon>
    </lineage>
</organism>
<accession>A0A2V1HVB2</accession>
<dbReference type="EMBL" id="QEOP01000001">
    <property type="protein sequence ID" value="PVZ94989.1"/>
    <property type="molecule type" value="Genomic_DNA"/>
</dbReference>
<evidence type="ECO:0000313" key="2">
    <source>
        <dbReference type="EMBL" id="PVZ94989.1"/>
    </source>
</evidence>
<proteinExistence type="predicted"/>
<gene>
    <name evidence="2" type="ORF">DDQ50_00150</name>
</gene>
<comment type="caution">
    <text evidence="2">The sequence shown here is derived from an EMBL/GenBank/DDBJ whole genome shotgun (WGS) entry which is preliminary data.</text>
</comment>
<keyword evidence="1" id="KW-0812">Transmembrane</keyword>
<feature type="transmembrane region" description="Helical" evidence="1">
    <location>
        <begin position="6"/>
        <end position="23"/>
    </location>
</feature>
<evidence type="ECO:0000313" key="3">
    <source>
        <dbReference type="Proteomes" id="UP000244893"/>
    </source>
</evidence>
<keyword evidence="3" id="KW-1185">Reference proteome</keyword>
<dbReference type="AlphaFoldDB" id="A0A2V1HVB2"/>
<dbReference type="Proteomes" id="UP000244893">
    <property type="component" value="Unassembled WGS sequence"/>
</dbReference>
<sequence length="139" mass="16011">MDELLPTLVTIAAAVVGYFLRYGQEKFRAYRARQAYAFVLFPGVGEDWLLRALHKGRYEVKHLSAWDARGRSKPISPFLINTEMLPQSAGYAVGVSLDPGDTFEVHWVEGRDGEKSYSTFIRIWEGEREYRLRRENTGH</sequence>
<protein>
    <submittedName>
        <fullName evidence="2">Uncharacterized protein</fullName>
    </submittedName>
</protein>
<name>A0A2V1HVB2_9MICO</name>